<dbReference type="SUPFAM" id="SSF48013">
    <property type="entry name" value="NusB-like"/>
    <property type="match status" value="1"/>
</dbReference>
<dbReference type="InterPro" id="IPR006027">
    <property type="entry name" value="NusB_RsmB_TIM44"/>
</dbReference>
<comment type="similarity">
    <text evidence="1">Belongs to the NusB family.</text>
</comment>
<dbReference type="AlphaFoldDB" id="A0A7N0UMF4"/>
<dbReference type="EnsemblPlants" id="Kaladp0074s0062.1.v1.1">
    <property type="protein sequence ID" value="Kaladp0074s0062.1.v1.1"/>
    <property type="gene ID" value="Kaladp0074s0062.v1.1"/>
</dbReference>
<name>A0A7N0UMF4_KALFE</name>
<dbReference type="GO" id="GO:0006353">
    <property type="term" value="P:DNA-templated transcription termination"/>
    <property type="evidence" value="ECO:0007669"/>
    <property type="project" value="InterPro"/>
</dbReference>
<dbReference type="Gramene" id="Kaladp0074s0062.1.v1.1">
    <property type="protein sequence ID" value="Kaladp0074s0062.1.v1.1"/>
    <property type="gene ID" value="Kaladp0074s0062.v1.1"/>
</dbReference>
<feature type="domain" description="NusB/RsmB/TIM44" evidence="6">
    <location>
        <begin position="202"/>
        <end position="282"/>
    </location>
</feature>
<evidence type="ECO:0000256" key="3">
    <source>
        <dbReference type="ARBA" id="ARBA00022884"/>
    </source>
</evidence>
<evidence type="ECO:0000259" key="6">
    <source>
        <dbReference type="Pfam" id="PF01029"/>
    </source>
</evidence>
<reference evidence="7" key="1">
    <citation type="submission" date="2021-01" db="UniProtKB">
        <authorList>
            <consortium name="EnsemblPlants"/>
        </authorList>
    </citation>
    <scope>IDENTIFICATION</scope>
</reference>
<evidence type="ECO:0000256" key="2">
    <source>
        <dbReference type="ARBA" id="ARBA00022814"/>
    </source>
</evidence>
<accession>A0A7N0UMF4</accession>
<sequence length="302" mass="33894">MEAASILSSPASRSPDFRFHVTLISRPVSSHCRLRFPRPFLRNSSCLRSEKDRALLVRRAVEASSSSVIAEEVVETGNAPRDRDAFPKVDKTGRFCSPRAARELALSMVYASCLEGSDPVRLFDKRVNARREPGYEFDKNSLLKYYHMSFGGAPVTAETVEEADEFLRIDEMESAIEAEVLSAPPKLVYSKLILRFTRKLLVAIVEKWDAHVLIIDKVAPANWKNEPASRILELCILHLAMSEIGVLGTRHQIVINEAVDLAKRFCDGAAPRIINGCLRTYIKDHEETRAAKKVVDSNKEQV</sequence>
<dbReference type="EnsemblPlants" id="Kaladp0074s0062.2.v1.1">
    <property type="protein sequence ID" value="Kaladp0074s0062.2.v1.1"/>
    <property type="gene ID" value="Kaladp0074s0062.v1.1"/>
</dbReference>
<evidence type="ECO:0000256" key="4">
    <source>
        <dbReference type="ARBA" id="ARBA00023015"/>
    </source>
</evidence>
<dbReference type="GO" id="GO:0031564">
    <property type="term" value="P:transcription antitermination"/>
    <property type="evidence" value="ECO:0007669"/>
    <property type="project" value="UniProtKB-KW"/>
</dbReference>
<dbReference type="Pfam" id="PF01029">
    <property type="entry name" value="NusB"/>
    <property type="match status" value="1"/>
</dbReference>
<keyword evidence="2" id="KW-0889">Transcription antitermination</keyword>
<dbReference type="OMA" id="VAPPNWK"/>
<evidence type="ECO:0000313" key="7">
    <source>
        <dbReference type="EnsemblPlants" id="Kaladp0074s0062.1.v1.1"/>
    </source>
</evidence>
<dbReference type="Proteomes" id="UP000594263">
    <property type="component" value="Unplaced"/>
</dbReference>
<proteinExistence type="inferred from homology"/>
<keyword evidence="8" id="KW-1185">Reference proteome</keyword>
<dbReference type="Gramene" id="Kaladp0074s0062.2.v1.1">
    <property type="protein sequence ID" value="Kaladp0074s0062.2.v1.1"/>
    <property type="gene ID" value="Kaladp0074s0062.v1.1"/>
</dbReference>
<dbReference type="GO" id="GO:0003729">
    <property type="term" value="F:mRNA binding"/>
    <property type="evidence" value="ECO:0007669"/>
    <property type="project" value="EnsemblPlants"/>
</dbReference>
<evidence type="ECO:0000256" key="5">
    <source>
        <dbReference type="ARBA" id="ARBA00023163"/>
    </source>
</evidence>
<evidence type="ECO:0000313" key="8">
    <source>
        <dbReference type="Proteomes" id="UP000594263"/>
    </source>
</evidence>
<dbReference type="Gene3D" id="1.10.940.10">
    <property type="entry name" value="NusB-like"/>
    <property type="match status" value="1"/>
</dbReference>
<keyword evidence="3" id="KW-0694">RNA-binding</keyword>
<evidence type="ECO:0000256" key="1">
    <source>
        <dbReference type="ARBA" id="ARBA00005952"/>
    </source>
</evidence>
<dbReference type="PANTHER" id="PTHR11078:SF3">
    <property type="entry name" value="ANTITERMINATION NUSB DOMAIN-CONTAINING PROTEIN"/>
    <property type="match status" value="1"/>
</dbReference>
<keyword evidence="5" id="KW-0804">Transcription</keyword>
<dbReference type="InterPro" id="IPR011605">
    <property type="entry name" value="NusB_fam"/>
</dbReference>
<protein>
    <recommendedName>
        <fullName evidence="6">NusB/RsmB/TIM44 domain-containing protein</fullName>
    </recommendedName>
</protein>
<dbReference type="GO" id="GO:0009507">
    <property type="term" value="C:chloroplast"/>
    <property type="evidence" value="ECO:0007669"/>
    <property type="project" value="TreeGrafter"/>
</dbReference>
<dbReference type="InterPro" id="IPR035926">
    <property type="entry name" value="NusB-like_sf"/>
</dbReference>
<organism evidence="7 8">
    <name type="scientific">Kalanchoe fedtschenkoi</name>
    <name type="common">Lavender scallops</name>
    <name type="synonym">South American air plant</name>
    <dbReference type="NCBI Taxonomy" id="63787"/>
    <lineage>
        <taxon>Eukaryota</taxon>
        <taxon>Viridiplantae</taxon>
        <taxon>Streptophyta</taxon>
        <taxon>Embryophyta</taxon>
        <taxon>Tracheophyta</taxon>
        <taxon>Spermatophyta</taxon>
        <taxon>Magnoliopsida</taxon>
        <taxon>eudicotyledons</taxon>
        <taxon>Gunneridae</taxon>
        <taxon>Pentapetalae</taxon>
        <taxon>Saxifragales</taxon>
        <taxon>Crassulaceae</taxon>
        <taxon>Kalanchoe</taxon>
    </lineage>
</organism>
<dbReference type="PANTHER" id="PTHR11078">
    <property type="entry name" value="N UTILIZATION SUBSTANCE PROTEIN B-RELATED"/>
    <property type="match status" value="1"/>
</dbReference>
<keyword evidence="4" id="KW-0805">Transcription regulation</keyword>